<feature type="binding site" evidence="7">
    <location>
        <position position="340"/>
    </location>
    <ligand>
        <name>3-phosphoshikimate</name>
        <dbReference type="ChEBI" id="CHEBI:145989"/>
    </ligand>
</feature>
<dbReference type="InterPro" id="IPR013792">
    <property type="entry name" value="RNA3'P_cycl/enolpyr_Trfase_a/b"/>
</dbReference>
<dbReference type="InterPro" id="IPR001986">
    <property type="entry name" value="Enolpyruvate_Tfrase_dom"/>
</dbReference>
<name>A0A285UWA0_9ACTN</name>
<evidence type="ECO:0000313" key="9">
    <source>
        <dbReference type="EMBL" id="SOC46195.1"/>
    </source>
</evidence>
<feature type="binding site" evidence="7">
    <location>
        <position position="175"/>
    </location>
    <ligand>
        <name>3-phosphoshikimate</name>
        <dbReference type="ChEBI" id="CHEBI:145989"/>
    </ligand>
</feature>
<evidence type="ECO:0000256" key="5">
    <source>
        <dbReference type="ARBA" id="ARBA00023141"/>
    </source>
</evidence>
<evidence type="ECO:0000313" key="10">
    <source>
        <dbReference type="Proteomes" id="UP000219435"/>
    </source>
</evidence>
<comment type="similarity">
    <text evidence="2 7">Belongs to the EPSP synthase family.</text>
</comment>
<evidence type="ECO:0000256" key="2">
    <source>
        <dbReference type="ARBA" id="ARBA00009948"/>
    </source>
</evidence>
<feature type="binding site" evidence="7">
    <location>
        <position position="30"/>
    </location>
    <ligand>
        <name>3-phosphoshikimate</name>
        <dbReference type="ChEBI" id="CHEBI:145989"/>
    </ligand>
</feature>
<feature type="binding site" evidence="7">
    <location>
        <position position="176"/>
    </location>
    <ligand>
        <name>3-phosphoshikimate</name>
        <dbReference type="ChEBI" id="CHEBI:145989"/>
    </ligand>
</feature>
<feature type="binding site" evidence="7">
    <location>
        <position position="177"/>
    </location>
    <ligand>
        <name>3-phosphoshikimate</name>
        <dbReference type="ChEBI" id="CHEBI:145989"/>
    </ligand>
</feature>
<evidence type="ECO:0000256" key="7">
    <source>
        <dbReference type="HAMAP-Rule" id="MF_00210"/>
    </source>
</evidence>
<dbReference type="UniPathway" id="UPA00053">
    <property type="reaction ID" value="UER00089"/>
</dbReference>
<feature type="active site" description="Proton acceptor" evidence="7">
    <location>
        <position position="313"/>
    </location>
</feature>
<feature type="binding site" evidence="7">
    <location>
        <position position="313"/>
    </location>
    <ligand>
        <name>3-phosphoshikimate</name>
        <dbReference type="ChEBI" id="CHEBI:145989"/>
    </ligand>
</feature>
<dbReference type="GO" id="GO:0009423">
    <property type="term" value="P:chorismate biosynthetic process"/>
    <property type="evidence" value="ECO:0007669"/>
    <property type="project" value="UniProtKB-UniRule"/>
</dbReference>
<protein>
    <recommendedName>
        <fullName evidence="7">3-phosphoshikimate 1-carboxyvinyltransferase</fullName>
        <ecNumber evidence="7">2.5.1.19</ecNumber>
    </recommendedName>
    <alternativeName>
        <fullName evidence="7">5-enolpyruvylshikimate-3-phosphate synthase</fullName>
        <shortName evidence="7">EPSP synthase</shortName>
        <shortName evidence="7">EPSPS</shortName>
    </alternativeName>
</protein>
<comment type="caution">
    <text evidence="7">Lacks conserved residue(s) required for the propagation of feature annotation.</text>
</comment>
<dbReference type="PANTHER" id="PTHR21090">
    <property type="entry name" value="AROM/DEHYDROQUINATE SYNTHASE"/>
    <property type="match status" value="1"/>
</dbReference>
<evidence type="ECO:0000256" key="3">
    <source>
        <dbReference type="ARBA" id="ARBA00022605"/>
    </source>
</evidence>
<reference evidence="10" key="1">
    <citation type="submission" date="2017-08" db="EMBL/GenBank/DDBJ databases">
        <authorList>
            <person name="Varghese N."/>
            <person name="Submissions S."/>
        </authorList>
    </citation>
    <scope>NUCLEOTIDE SEQUENCE [LARGE SCALE GENOMIC DNA]</scope>
    <source>
        <strain evidence="10">DSM 4725</strain>
    </source>
</reference>
<dbReference type="NCBIfam" id="TIGR01356">
    <property type="entry name" value="aroA"/>
    <property type="match status" value="1"/>
</dbReference>
<dbReference type="GO" id="GO:0005737">
    <property type="term" value="C:cytoplasm"/>
    <property type="evidence" value="ECO:0007669"/>
    <property type="project" value="UniProtKB-SubCell"/>
</dbReference>
<comment type="function">
    <text evidence="7">Catalyzes the transfer of the enolpyruvyl moiety of phosphoenolpyruvate (PEP) to the 5-hydroxyl of shikimate-3-phosphate (S3P) to produce enolpyruvyl shikimate-3-phosphate and inorganic phosphate.</text>
</comment>
<evidence type="ECO:0000259" key="8">
    <source>
        <dbReference type="Pfam" id="PF00275"/>
    </source>
</evidence>
<evidence type="ECO:0000256" key="1">
    <source>
        <dbReference type="ARBA" id="ARBA00004811"/>
    </source>
</evidence>
<dbReference type="SUPFAM" id="SSF55205">
    <property type="entry name" value="EPT/RTPC-like"/>
    <property type="match status" value="1"/>
</dbReference>
<dbReference type="InterPro" id="IPR023193">
    <property type="entry name" value="EPSP_synthase_CS"/>
</dbReference>
<keyword evidence="3 7" id="KW-0028">Amino-acid biosynthesis</keyword>
<sequence length="423" mass="44320">MEQGSATADSYEVLPLRAAPDGTVHVPGSKSVTNRALMCAALAPGRSILRDVLVADDTRAMMDALSSFGALVTLDEEARTVEVVGADLDVGGDIAVYARQSGTTSRLVLPAATLRSGTTLLDGTDQLRARPFGPQLAALRQLGATLDELGRPGCLPIKVLSRARGGHADITGDVSSQFISGLLLAGPLMPEGLDLALTTNLVSEPYLDITRDVMAAFGVSAEGLRVAPGNYRAADFTVEPDASSASYFFGAAAVTGGRVTVEGLGTGSSQGDVAFVDALEQMGAHVERHRSRTTVTGPAQLRGIDIDMRHISDTAQTLAAVAVYADSPTRVRGIGFIRGKETDRIGAIVTELRRAGLQAQEHDDGFSVVPGTPQPVVFETYDDHRMAMSLALLGLGFPGIALVDPGCVAKTYPAFFTDLDKLR</sequence>
<feature type="binding site" evidence="7">
    <location>
        <position position="410"/>
    </location>
    <ligand>
        <name>phosphoenolpyruvate</name>
        <dbReference type="ChEBI" id="CHEBI:58702"/>
    </ligand>
</feature>
<dbReference type="AlphaFoldDB" id="A0A285UWA0"/>
<feature type="domain" description="Enolpyruvate transferase" evidence="8">
    <location>
        <begin position="21"/>
        <end position="419"/>
    </location>
</feature>
<accession>A0A285UWA0</accession>
<feature type="binding site" evidence="7">
    <location>
        <position position="30"/>
    </location>
    <ligand>
        <name>phosphoenolpyruvate</name>
        <dbReference type="ChEBI" id="CHEBI:58702"/>
    </ligand>
</feature>
<dbReference type="HAMAP" id="MF_00210">
    <property type="entry name" value="EPSP_synth"/>
    <property type="match status" value="1"/>
</dbReference>
<feature type="binding site" evidence="7">
    <location>
        <position position="344"/>
    </location>
    <ligand>
        <name>phosphoenolpyruvate</name>
        <dbReference type="ChEBI" id="CHEBI:58702"/>
    </ligand>
</feature>
<keyword evidence="7" id="KW-0963">Cytoplasm</keyword>
<evidence type="ECO:0000256" key="4">
    <source>
        <dbReference type="ARBA" id="ARBA00022679"/>
    </source>
</evidence>
<dbReference type="CDD" id="cd01556">
    <property type="entry name" value="EPSP_synthase"/>
    <property type="match status" value="1"/>
</dbReference>
<proteinExistence type="inferred from homology"/>
<feature type="binding site" evidence="7">
    <location>
        <position position="102"/>
    </location>
    <ligand>
        <name>phosphoenolpyruvate</name>
        <dbReference type="ChEBI" id="CHEBI:58702"/>
    </ligand>
</feature>
<feature type="binding site" evidence="7">
    <location>
        <position position="31"/>
    </location>
    <ligand>
        <name>3-phosphoshikimate</name>
        <dbReference type="ChEBI" id="CHEBI:145989"/>
    </ligand>
</feature>
<dbReference type="EC" id="2.5.1.19" evidence="7"/>
<comment type="pathway">
    <text evidence="1 7">Metabolic intermediate biosynthesis; chorismate biosynthesis; chorismate from D-erythrose 4-phosphate and phosphoenolpyruvate: step 6/7.</text>
</comment>
<keyword evidence="10" id="KW-1185">Reference proteome</keyword>
<organism evidence="9 10">
    <name type="scientific">Blastococcus aggregatus</name>
    <dbReference type="NCBI Taxonomy" id="38502"/>
    <lineage>
        <taxon>Bacteria</taxon>
        <taxon>Bacillati</taxon>
        <taxon>Actinomycetota</taxon>
        <taxon>Actinomycetes</taxon>
        <taxon>Geodermatophilales</taxon>
        <taxon>Geodermatophilaceae</taxon>
        <taxon>Blastococcus</taxon>
    </lineage>
</organism>
<feature type="binding site" evidence="7">
    <location>
        <position position="130"/>
    </location>
    <ligand>
        <name>phosphoenolpyruvate</name>
        <dbReference type="ChEBI" id="CHEBI:58702"/>
    </ligand>
</feature>
<keyword evidence="4 7" id="KW-0808">Transferase</keyword>
<dbReference type="PROSITE" id="PS00885">
    <property type="entry name" value="EPSP_SYNTHASE_2"/>
    <property type="match status" value="1"/>
</dbReference>
<dbReference type="PANTHER" id="PTHR21090:SF5">
    <property type="entry name" value="PENTAFUNCTIONAL AROM POLYPEPTIDE"/>
    <property type="match status" value="1"/>
</dbReference>
<dbReference type="GO" id="GO:0009073">
    <property type="term" value="P:aromatic amino acid family biosynthetic process"/>
    <property type="evidence" value="ECO:0007669"/>
    <property type="project" value="UniProtKB-KW"/>
</dbReference>
<feature type="binding site" evidence="7">
    <location>
        <position position="203"/>
    </location>
    <ligand>
        <name>3-phosphoshikimate</name>
        <dbReference type="ChEBI" id="CHEBI:145989"/>
    </ligand>
</feature>
<dbReference type="Pfam" id="PF00275">
    <property type="entry name" value="EPSP_synthase"/>
    <property type="match status" value="1"/>
</dbReference>
<dbReference type="EMBL" id="OBQI01000001">
    <property type="protein sequence ID" value="SOC46195.1"/>
    <property type="molecule type" value="Genomic_DNA"/>
</dbReference>
<feature type="binding site" evidence="7">
    <location>
        <position position="177"/>
    </location>
    <ligand>
        <name>phosphoenolpyruvate</name>
        <dbReference type="ChEBI" id="CHEBI:58702"/>
    </ligand>
</feature>
<dbReference type="InterPro" id="IPR006264">
    <property type="entry name" value="EPSP_synthase"/>
</dbReference>
<dbReference type="Gene3D" id="3.65.10.10">
    <property type="entry name" value="Enolpyruvate transferase domain"/>
    <property type="match status" value="2"/>
</dbReference>
<dbReference type="InterPro" id="IPR036968">
    <property type="entry name" value="Enolpyruvate_Tfrase_sf"/>
</dbReference>
<comment type="subunit">
    <text evidence="7">Monomer.</text>
</comment>
<evidence type="ECO:0000256" key="6">
    <source>
        <dbReference type="ARBA" id="ARBA00044633"/>
    </source>
</evidence>
<dbReference type="PIRSF" id="PIRSF000505">
    <property type="entry name" value="EPSPS"/>
    <property type="match status" value="1"/>
</dbReference>
<feature type="binding site" evidence="7">
    <location>
        <position position="385"/>
    </location>
    <ligand>
        <name>phosphoenolpyruvate</name>
        <dbReference type="ChEBI" id="CHEBI:58702"/>
    </ligand>
</feature>
<dbReference type="Proteomes" id="UP000219435">
    <property type="component" value="Unassembled WGS sequence"/>
</dbReference>
<feature type="binding site" evidence="7">
    <location>
        <position position="35"/>
    </location>
    <ligand>
        <name>3-phosphoshikimate</name>
        <dbReference type="ChEBI" id="CHEBI:145989"/>
    </ligand>
</feature>
<dbReference type="GO" id="GO:0003866">
    <property type="term" value="F:3-phosphoshikimate 1-carboxyvinyltransferase activity"/>
    <property type="evidence" value="ECO:0007669"/>
    <property type="project" value="UniProtKB-UniRule"/>
</dbReference>
<comment type="subcellular location">
    <subcellularLocation>
        <location evidence="7">Cytoplasm</location>
    </subcellularLocation>
</comment>
<gene>
    <name evidence="7" type="primary">aroA</name>
    <name evidence="9" type="ORF">SAMN05660748_0098</name>
</gene>
<dbReference type="GO" id="GO:0008652">
    <property type="term" value="P:amino acid biosynthetic process"/>
    <property type="evidence" value="ECO:0007669"/>
    <property type="project" value="UniProtKB-KW"/>
</dbReference>
<comment type="catalytic activity">
    <reaction evidence="6">
        <text>3-phosphoshikimate + phosphoenolpyruvate = 5-O-(1-carboxyvinyl)-3-phosphoshikimate + phosphate</text>
        <dbReference type="Rhea" id="RHEA:21256"/>
        <dbReference type="ChEBI" id="CHEBI:43474"/>
        <dbReference type="ChEBI" id="CHEBI:57701"/>
        <dbReference type="ChEBI" id="CHEBI:58702"/>
        <dbReference type="ChEBI" id="CHEBI:145989"/>
        <dbReference type="EC" id="2.5.1.19"/>
    </reaction>
    <physiologicalReaction direction="left-to-right" evidence="6">
        <dbReference type="Rhea" id="RHEA:21257"/>
    </physiologicalReaction>
</comment>
<keyword evidence="5 7" id="KW-0057">Aromatic amino acid biosynthesis</keyword>